<dbReference type="EMBL" id="CAADFO010000017">
    <property type="protein sequence ID" value="VFK25999.1"/>
    <property type="molecule type" value="Genomic_DNA"/>
</dbReference>
<gene>
    <name evidence="9" type="ORF">BECKMB1821G_GA0114241_101734</name>
    <name evidence="11" type="ORF">BECKMB1821H_GA0114242_104223</name>
    <name evidence="10" type="ORF">BECKMB1821I_GA0114274_104223</name>
</gene>
<dbReference type="PIRSF" id="PIRSF001455">
    <property type="entry name" value="DHQ_synth"/>
    <property type="match status" value="1"/>
</dbReference>
<sequence length="382" mass="43154">MVQYPSERSRPNKPGEIIELRTCVKESRPYYFGYKIEESLIKKLREYEFDRLFFYTEKNLIESFGKSLFESIRAEYPCELTLLPSGEHCKHFPVLEKTLVDLTEKGASKKSMLIAFGGGTVGNLVGLSAGLLYRGVRFIEVPTSITGQSDNVLSNKQGINGKNGKNHFGFYHAPLFVWGDTQYLATEPLNSKRSGIVEGIKNGFISDPDFLDYMENVLNPDVNYSDAELTDLVYRVILSKLPILQRDPTERVYGAILEYGHTFGHALEWLMGGEMFHGEAISHGLRIAARLSRRLGLIDQAVVERHDYLIVEKLGFSQPFPVGITAQKMIETMRSDNKKTGPDLRFVLLKKTGECHNPEGDWLVTVDDAIVEEILEEFIGAK</sequence>
<dbReference type="AlphaFoldDB" id="A0A451BCV0"/>
<evidence type="ECO:0000313" key="11">
    <source>
        <dbReference type="EMBL" id="VFK76117.1"/>
    </source>
</evidence>
<dbReference type="GO" id="GO:0046872">
    <property type="term" value="F:metal ion binding"/>
    <property type="evidence" value="ECO:0007669"/>
    <property type="project" value="UniProtKB-KW"/>
</dbReference>
<evidence type="ECO:0000259" key="8">
    <source>
        <dbReference type="Pfam" id="PF24621"/>
    </source>
</evidence>
<dbReference type="Gene3D" id="3.40.50.1970">
    <property type="match status" value="1"/>
</dbReference>
<keyword evidence="6" id="KW-0170">Cobalt</keyword>
<comment type="cofactor">
    <cofactor evidence="1">
        <name>NAD(+)</name>
        <dbReference type="ChEBI" id="CHEBI:57540"/>
    </cofactor>
</comment>
<reference evidence="11" key="1">
    <citation type="submission" date="2019-02" db="EMBL/GenBank/DDBJ databases">
        <authorList>
            <person name="Gruber-Vodicka R. H."/>
            <person name="Seah K. B. B."/>
        </authorList>
    </citation>
    <scope>NUCLEOTIDE SEQUENCE</scope>
    <source>
        <strain evidence="9">BECK_BZ197</strain>
        <strain evidence="11">BECK_BZ198</strain>
        <strain evidence="10">BECK_BZ199</strain>
    </source>
</reference>
<keyword evidence="3" id="KW-0479">Metal-binding</keyword>
<evidence type="ECO:0000256" key="4">
    <source>
        <dbReference type="ARBA" id="ARBA00023027"/>
    </source>
</evidence>
<protein>
    <submittedName>
        <fullName evidence="11">3-dehydroquinate synthase</fullName>
    </submittedName>
</protein>
<evidence type="ECO:0000256" key="6">
    <source>
        <dbReference type="ARBA" id="ARBA00023285"/>
    </source>
</evidence>
<dbReference type="PANTHER" id="PTHR43622">
    <property type="entry name" value="3-DEHYDROQUINATE SYNTHASE"/>
    <property type="match status" value="1"/>
</dbReference>
<dbReference type="GO" id="GO:0009073">
    <property type="term" value="P:aromatic amino acid family biosynthetic process"/>
    <property type="evidence" value="ECO:0007669"/>
    <property type="project" value="InterPro"/>
</dbReference>
<dbReference type="PANTHER" id="PTHR43622:SF1">
    <property type="entry name" value="3-DEHYDROQUINATE SYNTHASE"/>
    <property type="match status" value="1"/>
</dbReference>
<evidence type="ECO:0000256" key="5">
    <source>
        <dbReference type="ARBA" id="ARBA00023239"/>
    </source>
</evidence>
<dbReference type="CDD" id="cd08197">
    <property type="entry name" value="DOIS"/>
    <property type="match status" value="1"/>
</dbReference>
<dbReference type="InterPro" id="IPR056179">
    <property type="entry name" value="DHQS_C"/>
</dbReference>
<dbReference type="GO" id="GO:0003856">
    <property type="term" value="F:3-dehydroquinate synthase activity"/>
    <property type="evidence" value="ECO:0007669"/>
    <property type="project" value="TreeGrafter"/>
</dbReference>
<dbReference type="InterPro" id="IPR030963">
    <property type="entry name" value="DHQ_synth_fam"/>
</dbReference>
<dbReference type="Pfam" id="PF24621">
    <property type="entry name" value="DHQS_C"/>
    <property type="match status" value="1"/>
</dbReference>
<dbReference type="EMBL" id="CAADGH010000042">
    <property type="protein sequence ID" value="VFK76117.1"/>
    <property type="molecule type" value="Genomic_DNA"/>
</dbReference>
<keyword evidence="4" id="KW-0520">NAD</keyword>
<dbReference type="InterPro" id="IPR030960">
    <property type="entry name" value="DHQS/DOIS_N"/>
</dbReference>
<dbReference type="SUPFAM" id="SSF56796">
    <property type="entry name" value="Dehydroquinate synthase-like"/>
    <property type="match status" value="1"/>
</dbReference>
<evidence type="ECO:0000313" key="9">
    <source>
        <dbReference type="EMBL" id="VFK25999.1"/>
    </source>
</evidence>
<dbReference type="Gene3D" id="1.20.1090.10">
    <property type="entry name" value="Dehydroquinate synthase-like - alpha domain"/>
    <property type="match status" value="1"/>
</dbReference>
<dbReference type="EMBL" id="CAADFQ010000042">
    <property type="protein sequence ID" value="VFK33257.1"/>
    <property type="molecule type" value="Genomic_DNA"/>
</dbReference>
<keyword evidence="5" id="KW-0456">Lyase</keyword>
<name>A0A451BCV0_9GAMM</name>
<evidence type="ECO:0000256" key="1">
    <source>
        <dbReference type="ARBA" id="ARBA00001911"/>
    </source>
</evidence>
<organism evidence="11">
    <name type="scientific">Candidatus Kentrum sp. MB</name>
    <dbReference type="NCBI Taxonomy" id="2138164"/>
    <lineage>
        <taxon>Bacteria</taxon>
        <taxon>Pseudomonadati</taxon>
        <taxon>Pseudomonadota</taxon>
        <taxon>Gammaproteobacteria</taxon>
        <taxon>Candidatus Kentrum</taxon>
    </lineage>
</organism>
<evidence type="ECO:0000256" key="2">
    <source>
        <dbReference type="ARBA" id="ARBA00001941"/>
    </source>
</evidence>
<comment type="cofactor">
    <cofactor evidence="2">
        <name>Co(2+)</name>
        <dbReference type="ChEBI" id="CHEBI:48828"/>
    </cofactor>
</comment>
<accession>A0A451BCV0</accession>
<dbReference type="Pfam" id="PF01761">
    <property type="entry name" value="DHQ_synthase"/>
    <property type="match status" value="1"/>
</dbReference>
<feature type="domain" description="3-dehydroquinate synthase N-terminal" evidence="7">
    <location>
        <begin position="82"/>
        <end position="190"/>
    </location>
</feature>
<dbReference type="InterPro" id="IPR050071">
    <property type="entry name" value="Dehydroquinate_synthase"/>
</dbReference>
<evidence type="ECO:0000313" key="10">
    <source>
        <dbReference type="EMBL" id="VFK33257.1"/>
    </source>
</evidence>
<evidence type="ECO:0000256" key="3">
    <source>
        <dbReference type="ARBA" id="ARBA00022723"/>
    </source>
</evidence>
<feature type="domain" description="3-dehydroquinate synthase C-terminal" evidence="8">
    <location>
        <begin position="195"/>
        <end position="338"/>
    </location>
</feature>
<proteinExistence type="predicted"/>
<evidence type="ECO:0000259" key="7">
    <source>
        <dbReference type="Pfam" id="PF01761"/>
    </source>
</evidence>